<feature type="domain" description="Carbohydrate kinase FGGY N-terminal" evidence="11">
    <location>
        <begin position="6"/>
        <end position="252"/>
    </location>
</feature>
<evidence type="ECO:0000256" key="10">
    <source>
        <dbReference type="RuleBase" id="RU003733"/>
    </source>
</evidence>
<dbReference type="InterPro" id="IPR000577">
    <property type="entry name" value="Carb_kinase_FGGY"/>
</dbReference>
<feature type="binding site" evidence="9">
    <location>
        <position position="18"/>
    </location>
    <ligand>
        <name>ADP</name>
        <dbReference type="ChEBI" id="CHEBI:456216"/>
    </ligand>
</feature>
<feature type="binding site" evidence="9">
    <location>
        <position position="415"/>
    </location>
    <ligand>
        <name>ADP</name>
        <dbReference type="ChEBI" id="CHEBI:456216"/>
    </ligand>
</feature>
<dbReference type="HAMAP" id="MF_00186">
    <property type="entry name" value="Glycerol_kin"/>
    <property type="match status" value="1"/>
</dbReference>
<evidence type="ECO:0000259" key="11">
    <source>
        <dbReference type="Pfam" id="PF00370"/>
    </source>
</evidence>
<evidence type="ECO:0000256" key="3">
    <source>
        <dbReference type="ARBA" id="ARBA00022679"/>
    </source>
</evidence>
<evidence type="ECO:0000256" key="2">
    <source>
        <dbReference type="ARBA" id="ARBA00009156"/>
    </source>
</evidence>
<dbReference type="PANTHER" id="PTHR10196">
    <property type="entry name" value="SUGAR KINASE"/>
    <property type="match status" value="1"/>
</dbReference>
<feature type="binding site" evidence="9">
    <location>
        <position position="84"/>
    </location>
    <ligand>
        <name>sn-glycerol 3-phosphate</name>
        <dbReference type="ChEBI" id="CHEBI:57597"/>
    </ligand>
</feature>
<comment type="catalytic activity">
    <reaction evidence="8 9">
        <text>glycerol + ATP = sn-glycerol 3-phosphate + ADP + H(+)</text>
        <dbReference type="Rhea" id="RHEA:21644"/>
        <dbReference type="ChEBI" id="CHEBI:15378"/>
        <dbReference type="ChEBI" id="CHEBI:17754"/>
        <dbReference type="ChEBI" id="CHEBI:30616"/>
        <dbReference type="ChEBI" id="CHEBI:57597"/>
        <dbReference type="ChEBI" id="CHEBI:456216"/>
        <dbReference type="EC" id="2.7.1.30"/>
    </reaction>
</comment>
<feature type="binding site" evidence="9">
    <location>
        <position position="136"/>
    </location>
    <ligand>
        <name>sn-glycerol 3-phosphate</name>
        <dbReference type="ChEBI" id="CHEBI:57597"/>
    </ligand>
</feature>
<comment type="function">
    <text evidence="9">Key enzyme in the regulation of glycerol uptake and metabolism. Catalyzes the phosphorylation of glycerol to yield sn-glycerol 3-phosphate.</text>
</comment>
<dbReference type="UniPathway" id="UPA00618">
    <property type="reaction ID" value="UER00672"/>
</dbReference>
<dbReference type="EC" id="2.7.1.30" evidence="9"/>
<feature type="binding site" evidence="9">
    <location>
        <position position="84"/>
    </location>
    <ligand>
        <name>glycerol</name>
        <dbReference type="ChEBI" id="CHEBI:17754"/>
    </ligand>
</feature>
<name>A0A4V3YXU4_9BURK</name>
<evidence type="ECO:0000256" key="5">
    <source>
        <dbReference type="ARBA" id="ARBA00022777"/>
    </source>
</evidence>
<dbReference type="RefSeq" id="WP_136404771.1">
    <property type="nucleotide sequence ID" value="NZ_SSWX01000001.1"/>
</dbReference>
<feature type="binding site" evidence="9">
    <location>
        <position position="16"/>
    </location>
    <ligand>
        <name>ATP</name>
        <dbReference type="ChEBI" id="CHEBI:30616"/>
    </ligand>
</feature>
<comment type="caution">
    <text evidence="13">The sequence shown here is derived from an EMBL/GenBank/DDBJ whole genome shotgun (WGS) entry which is preliminary data.</text>
</comment>
<protein>
    <recommendedName>
        <fullName evidence="9">Glycerol kinase</fullName>
        <ecNumber evidence="9">2.7.1.30</ecNumber>
    </recommendedName>
    <alternativeName>
        <fullName evidence="9">ATP:glycerol 3-phosphotransferase</fullName>
    </alternativeName>
    <alternativeName>
        <fullName evidence="9">Glycerokinase</fullName>
        <shortName evidence="9">GK</shortName>
    </alternativeName>
</protein>
<keyword evidence="14" id="KW-1185">Reference proteome</keyword>
<dbReference type="Gene3D" id="3.30.420.40">
    <property type="match status" value="2"/>
</dbReference>
<dbReference type="InterPro" id="IPR043129">
    <property type="entry name" value="ATPase_NBD"/>
</dbReference>
<dbReference type="PIRSF" id="PIRSF000538">
    <property type="entry name" value="GlpK"/>
    <property type="match status" value="1"/>
</dbReference>
<feature type="binding site" evidence="9">
    <location>
        <position position="245"/>
    </location>
    <ligand>
        <name>sn-glycerol 3-phosphate</name>
        <dbReference type="ChEBI" id="CHEBI:57597"/>
    </ligand>
</feature>
<dbReference type="GO" id="GO:0005524">
    <property type="term" value="F:ATP binding"/>
    <property type="evidence" value="ECO:0007669"/>
    <property type="project" value="UniProtKB-UniRule"/>
</dbReference>
<evidence type="ECO:0000256" key="8">
    <source>
        <dbReference type="ARBA" id="ARBA00052101"/>
    </source>
</evidence>
<gene>
    <name evidence="9 13" type="primary">glpK</name>
    <name evidence="13" type="ORF">E8K88_01035</name>
</gene>
<evidence type="ECO:0000256" key="9">
    <source>
        <dbReference type="HAMAP-Rule" id="MF_00186"/>
    </source>
</evidence>
<comment type="activity regulation">
    <text evidence="9">Inhibited by fructose 1,6-bisphosphate (FBP).</text>
</comment>
<dbReference type="InterPro" id="IPR018483">
    <property type="entry name" value="Carb_kinase_FGGY_CS"/>
</dbReference>
<dbReference type="GO" id="GO:0005829">
    <property type="term" value="C:cytosol"/>
    <property type="evidence" value="ECO:0007669"/>
    <property type="project" value="TreeGrafter"/>
</dbReference>
<dbReference type="GO" id="GO:0019563">
    <property type="term" value="P:glycerol catabolic process"/>
    <property type="evidence" value="ECO:0007669"/>
    <property type="project" value="UniProtKB-UniRule"/>
</dbReference>
<keyword evidence="5 9" id="KW-0418">Kinase</keyword>
<dbReference type="PROSITE" id="PS00445">
    <property type="entry name" value="FGGY_KINASES_2"/>
    <property type="match status" value="1"/>
</dbReference>
<keyword evidence="7 9" id="KW-0067">ATP-binding</keyword>
<feature type="binding site" evidence="9">
    <location>
        <position position="245"/>
    </location>
    <ligand>
        <name>glycerol</name>
        <dbReference type="ChEBI" id="CHEBI:17754"/>
    </ligand>
</feature>
<dbReference type="InterPro" id="IPR018485">
    <property type="entry name" value="FGGY_C"/>
</dbReference>
<dbReference type="PANTHER" id="PTHR10196:SF69">
    <property type="entry name" value="GLYCEROL KINASE"/>
    <property type="match status" value="1"/>
</dbReference>
<evidence type="ECO:0000313" key="13">
    <source>
        <dbReference type="EMBL" id="THJ36512.1"/>
    </source>
</evidence>
<dbReference type="GO" id="GO:0006072">
    <property type="term" value="P:glycerol-3-phosphate metabolic process"/>
    <property type="evidence" value="ECO:0007669"/>
    <property type="project" value="InterPro"/>
</dbReference>
<dbReference type="PROSITE" id="PS00933">
    <property type="entry name" value="FGGY_KINASES_1"/>
    <property type="match status" value="1"/>
</dbReference>
<evidence type="ECO:0000256" key="6">
    <source>
        <dbReference type="ARBA" id="ARBA00022798"/>
    </source>
</evidence>
<sequence>MPSDTYLLALDQGTSSSRSIVFDRQGQIHSLAQQELPQIYPSPGWVEHDPQLIWQTQLSTAQQALKQSGLTAAQISAVGITNQRETTVLWHKQTGQPLHNAIVWQDRRAEPACAALRAAGHEARIQHSTGLRIDAYFSATKLQWLLQHLPGARQLAEQGLLAFGTVDSWLIWNLTKGAKHVTDVSNAARTMLFDIRRNAWDQELLDLLGIPSSVLPQVQPSSSDFGQVHPAWLGASLPIGGVAGDQQAALFGQACFDSGMIKNTYGTGCFMLMQTGAQFELSGNGLITTSAAQTSQQVQYALEGSVFVGGAVVQWLRDGLNAIHTSGDVQNLAESVPDSGGVMMVPAFTGLGAPYWQPEARGTITGITRGTSIAHIARAALESIAYQSTALLDAMSRDACQAGAKPVSQLRVDGGASVNNLLMQFQADLLGIPVLRPRITETTALGAAWLAGLQAGVYANTDELAQLWQPERQFLPTMGRARAQEHMQQWDHAVRQATAA</sequence>
<dbReference type="Pfam" id="PF00370">
    <property type="entry name" value="FGGY_N"/>
    <property type="match status" value="1"/>
</dbReference>
<reference evidence="13 14" key="1">
    <citation type="submission" date="2019-04" db="EMBL/GenBank/DDBJ databases">
        <title>Lampropedia sp YIM MLB12 draf genome.</title>
        <authorList>
            <person name="Wang Y.-X."/>
        </authorList>
    </citation>
    <scope>NUCLEOTIDE SEQUENCE [LARGE SCALE GENOMIC DNA]</scope>
    <source>
        <strain evidence="13 14">YIM MLB12</strain>
    </source>
</reference>
<dbReference type="AlphaFoldDB" id="A0A4V3YXU4"/>
<feature type="binding site" evidence="9">
    <location>
        <position position="15"/>
    </location>
    <ligand>
        <name>ATP</name>
        <dbReference type="ChEBI" id="CHEBI:30616"/>
    </ligand>
</feature>
<comment type="similarity">
    <text evidence="2 9 10">Belongs to the FGGY kinase family.</text>
</comment>
<dbReference type="OrthoDB" id="9805576at2"/>
<keyword evidence="3 9" id="KW-0808">Transferase</keyword>
<evidence type="ECO:0000256" key="4">
    <source>
        <dbReference type="ARBA" id="ARBA00022741"/>
    </source>
</evidence>
<feature type="binding site" evidence="9">
    <location>
        <position position="246"/>
    </location>
    <ligand>
        <name>glycerol</name>
        <dbReference type="ChEBI" id="CHEBI:17754"/>
    </ligand>
</feature>
<feature type="binding site" evidence="9">
    <location>
        <position position="267"/>
    </location>
    <ligand>
        <name>ADP</name>
        <dbReference type="ChEBI" id="CHEBI:456216"/>
    </ligand>
</feature>
<feature type="binding site" evidence="9">
    <location>
        <position position="314"/>
    </location>
    <ligand>
        <name>ATP</name>
        <dbReference type="ChEBI" id="CHEBI:30616"/>
    </ligand>
</feature>
<feature type="binding site" evidence="9">
    <location>
        <position position="310"/>
    </location>
    <ligand>
        <name>ADP</name>
        <dbReference type="ChEBI" id="CHEBI:456216"/>
    </ligand>
</feature>
<dbReference type="InterPro" id="IPR018484">
    <property type="entry name" value="FGGY_N"/>
</dbReference>
<dbReference type="SUPFAM" id="SSF53067">
    <property type="entry name" value="Actin-like ATPase domain"/>
    <property type="match status" value="2"/>
</dbReference>
<feature type="binding site" evidence="9">
    <location>
        <position position="14"/>
    </location>
    <ligand>
        <name>ATP</name>
        <dbReference type="ChEBI" id="CHEBI:30616"/>
    </ligand>
</feature>
<feature type="binding site" evidence="9">
    <location>
        <position position="310"/>
    </location>
    <ligand>
        <name>ATP</name>
        <dbReference type="ChEBI" id="CHEBI:30616"/>
    </ligand>
</feature>
<organism evidence="13 14">
    <name type="scientific">Lampropedia aestuarii</name>
    <dbReference type="NCBI Taxonomy" id="2562762"/>
    <lineage>
        <taxon>Bacteria</taxon>
        <taxon>Pseudomonadati</taxon>
        <taxon>Pseudomonadota</taxon>
        <taxon>Betaproteobacteria</taxon>
        <taxon>Burkholderiales</taxon>
        <taxon>Comamonadaceae</taxon>
        <taxon>Lampropedia</taxon>
    </lineage>
</organism>
<dbReference type="CDD" id="cd07786">
    <property type="entry name" value="FGGY_EcGK_like"/>
    <property type="match status" value="1"/>
</dbReference>
<feature type="binding site" evidence="9">
    <location>
        <position position="267"/>
    </location>
    <ligand>
        <name>ATP</name>
        <dbReference type="ChEBI" id="CHEBI:30616"/>
    </ligand>
</feature>
<dbReference type="GO" id="GO:0004370">
    <property type="term" value="F:glycerol kinase activity"/>
    <property type="evidence" value="ECO:0007669"/>
    <property type="project" value="UniProtKB-UniRule"/>
</dbReference>
<accession>A0A4V3YXU4</accession>
<dbReference type="FunFam" id="3.30.420.40:FF:000007">
    <property type="entry name" value="Glycerol kinase"/>
    <property type="match status" value="1"/>
</dbReference>
<keyword evidence="6 9" id="KW-0319">Glycerol metabolism</keyword>
<evidence type="ECO:0000313" key="14">
    <source>
        <dbReference type="Proteomes" id="UP000306236"/>
    </source>
</evidence>
<evidence type="ECO:0000259" key="12">
    <source>
        <dbReference type="Pfam" id="PF02782"/>
    </source>
</evidence>
<feature type="binding site" evidence="9">
    <location>
        <position position="415"/>
    </location>
    <ligand>
        <name>ATP</name>
        <dbReference type="ChEBI" id="CHEBI:30616"/>
    </ligand>
</feature>
<feature type="binding site" evidence="9">
    <location>
        <position position="14"/>
    </location>
    <ligand>
        <name>ADP</name>
        <dbReference type="ChEBI" id="CHEBI:456216"/>
    </ligand>
</feature>
<dbReference type="Proteomes" id="UP000306236">
    <property type="component" value="Unassembled WGS sequence"/>
</dbReference>
<dbReference type="NCBIfam" id="NF000756">
    <property type="entry name" value="PRK00047.1"/>
    <property type="match status" value="1"/>
</dbReference>
<feature type="binding site" evidence="9">
    <location>
        <position position="85"/>
    </location>
    <ligand>
        <name>sn-glycerol 3-phosphate</name>
        <dbReference type="ChEBI" id="CHEBI:57597"/>
    </ligand>
</feature>
<dbReference type="EMBL" id="SSWX01000001">
    <property type="protein sequence ID" value="THJ36512.1"/>
    <property type="molecule type" value="Genomic_DNA"/>
</dbReference>
<feature type="binding site" evidence="9">
    <location>
        <position position="419"/>
    </location>
    <ligand>
        <name>ADP</name>
        <dbReference type="ChEBI" id="CHEBI:456216"/>
    </ligand>
</feature>
<dbReference type="FunFam" id="3.30.420.40:FF:000008">
    <property type="entry name" value="Glycerol kinase"/>
    <property type="match status" value="1"/>
</dbReference>
<feature type="binding site" evidence="9">
    <location>
        <position position="14"/>
    </location>
    <ligand>
        <name>sn-glycerol 3-phosphate</name>
        <dbReference type="ChEBI" id="CHEBI:57597"/>
    </ligand>
</feature>
<feature type="binding site" evidence="9">
    <location>
        <position position="85"/>
    </location>
    <ligand>
        <name>glycerol</name>
        <dbReference type="ChEBI" id="CHEBI:17754"/>
    </ligand>
</feature>
<keyword evidence="4 9" id="KW-0547">Nucleotide-binding</keyword>
<feature type="binding site" evidence="9">
    <location>
        <position position="136"/>
    </location>
    <ligand>
        <name>glycerol</name>
        <dbReference type="ChEBI" id="CHEBI:17754"/>
    </ligand>
</feature>
<proteinExistence type="inferred from homology"/>
<evidence type="ECO:0000256" key="7">
    <source>
        <dbReference type="ARBA" id="ARBA00022840"/>
    </source>
</evidence>
<comment type="pathway">
    <text evidence="1 9">Polyol metabolism; glycerol degradation via glycerol kinase pathway; sn-glycerol 3-phosphate from glycerol: step 1/1.</text>
</comment>
<dbReference type="InterPro" id="IPR005999">
    <property type="entry name" value="Glycerol_kin"/>
</dbReference>
<dbReference type="Pfam" id="PF02782">
    <property type="entry name" value="FGGY_C"/>
    <property type="match status" value="1"/>
</dbReference>
<evidence type="ECO:0000256" key="1">
    <source>
        <dbReference type="ARBA" id="ARBA00005190"/>
    </source>
</evidence>
<feature type="domain" description="Carbohydrate kinase FGGY C-terminal" evidence="12">
    <location>
        <begin position="263"/>
        <end position="454"/>
    </location>
</feature>
<dbReference type="NCBIfam" id="TIGR01311">
    <property type="entry name" value="glycerol_kin"/>
    <property type="match status" value="1"/>
</dbReference>